<feature type="region of interest" description="Disordered" evidence="1">
    <location>
        <begin position="727"/>
        <end position="783"/>
    </location>
</feature>
<gene>
    <name evidence="2" type="ORF">EZS28_007707</name>
</gene>
<feature type="compositionally biased region" description="Basic and acidic residues" evidence="1">
    <location>
        <begin position="2055"/>
        <end position="2064"/>
    </location>
</feature>
<feature type="compositionally biased region" description="Basic and acidic residues" evidence="1">
    <location>
        <begin position="1307"/>
        <end position="1318"/>
    </location>
</feature>
<feature type="compositionally biased region" description="Basic and acidic residues" evidence="1">
    <location>
        <begin position="1944"/>
        <end position="1958"/>
    </location>
</feature>
<feature type="compositionally biased region" description="Polar residues" evidence="1">
    <location>
        <begin position="1845"/>
        <end position="1859"/>
    </location>
</feature>
<feature type="region of interest" description="Disordered" evidence="1">
    <location>
        <begin position="2217"/>
        <end position="2443"/>
    </location>
</feature>
<feature type="compositionally biased region" description="Acidic residues" evidence="1">
    <location>
        <begin position="102"/>
        <end position="114"/>
    </location>
</feature>
<dbReference type="Proteomes" id="UP000324800">
    <property type="component" value="Unassembled WGS sequence"/>
</dbReference>
<feature type="compositionally biased region" description="Acidic residues" evidence="1">
    <location>
        <begin position="2369"/>
        <end position="2391"/>
    </location>
</feature>
<feature type="region of interest" description="Disordered" evidence="1">
    <location>
        <begin position="988"/>
        <end position="1010"/>
    </location>
</feature>
<feature type="compositionally biased region" description="Basic and acidic residues" evidence="1">
    <location>
        <begin position="2398"/>
        <end position="2415"/>
    </location>
</feature>
<evidence type="ECO:0000313" key="2">
    <source>
        <dbReference type="EMBL" id="KAA6396763.1"/>
    </source>
</evidence>
<feature type="region of interest" description="Disordered" evidence="1">
    <location>
        <begin position="1828"/>
        <end position="1862"/>
    </location>
</feature>
<feature type="region of interest" description="Disordered" evidence="1">
    <location>
        <begin position="1645"/>
        <end position="1672"/>
    </location>
</feature>
<feature type="compositionally biased region" description="Basic and acidic residues" evidence="1">
    <location>
        <begin position="744"/>
        <end position="763"/>
    </location>
</feature>
<name>A0A5J4WPY6_9EUKA</name>
<feature type="compositionally biased region" description="Basic and acidic residues" evidence="1">
    <location>
        <begin position="2425"/>
        <end position="2435"/>
    </location>
</feature>
<feature type="compositionally biased region" description="Basic and acidic residues" evidence="1">
    <location>
        <begin position="133"/>
        <end position="149"/>
    </location>
</feature>
<feature type="compositionally biased region" description="Basic and acidic residues" evidence="1">
    <location>
        <begin position="1153"/>
        <end position="1170"/>
    </location>
</feature>
<evidence type="ECO:0000313" key="3">
    <source>
        <dbReference type="Proteomes" id="UP000324800"/>
    </source>
</evidence>
<feature type="compositionally biased region" description="Basic and acidic residues" evidence="1">
    <location>
        <begin position="1419"/>
        <end position="1477"/>
    </location>
</feature>
<sequence length="2443" mass="286718">MLERQRQRQLEHKRQKHLLHELQKQRQRISAAEDAAFDKEMEIKYGSGNYDDVPTTPAQKKDQQRSKSTGSNKLSNKKRKTKQPGKEDDENQQQSSSHSDNITDDYGDDLDEEKDLGSSEGSLNSESGDALTDEEKQIERELDEESRKEKDKKRRKKKDATDEEQKKDEKQEEGKDQVQDEKKEDEQENKEEEDQQEDEDEDKEQTVARKQKKKPDEENKADKEVNQEEQPVKPEADKKEQTLKRRKRDQKEEDEKVKAKEKELDPAEKEKQDKIKELQQLINKEEEFQKKLQKLQKQKELEKQRQSGQTPQKQEIEDSSDSEDEKDQNLTPEERQKRKEERRKKKEQERKKENYKRILELSQPHKPKEDKKGEFADKQCTFKPVTNAAIEREQKKQEKKKPKKKSQKDQDPNKKQKTQKQPKLKENDVLQESFTSADVAAVLKQKQRENKQKEGKPAMQQQILQNLLIRKLQKEEEEGVPMEKRASVKVGDRLFQDALDRQEKKELQRIEYKNIQLYPFQPDLQLTNDVNEKNQEQMRKKVRKALRDERKKRKAEGNLDSNDSDSFDDDEDSYQDILSSQPSDSEGNNERVTIKIYKNPLDKYDHLEDQTPPKDKTGRQSLAGSGRISGDDIEDKPDKKSNLGQSQKIKDSEQKTPKQDQKANTTGRMSQTGPQNQQGEKKVDKMMDVTTRLYQDFKRRATEKMGREVDKMMAKYALHDIMVKEAEKAKQGKSQTMSNKKPIKKDVKLTEKEKQRENQDQMKPKSSTNKDLQLPANRKDNENDEYGLDAWRKFAQTYSQKLVIPYYPIKSVDYSPFDELEMFLYGVPEDDDQENELQGFSDDAKNKSLSQGKTGTSVKTHTRTQSMQTQRSKKSYTGPSKTFSDMVGNEHFDSSTGFFDLRRALLFQNQIMPESRIKESSMRLYTDNYSKYKHREDLAIEKHQNSTVETQRIYTRGKSDWIVRRKREARLQALFYIVCEQLSKEREEKEKLKEKGAEDEVEQAEKREKQREIQIEALARQLGKARRDQQRALRWNEQGKDVQKELKRRQKKIERKLKNAGKYKTEEEKKQEKEQREKDREERRKQRRELQKQKERRVDSEERKQIEKQRKNRIKELIEENKNLTGEQIELTVVKLAEIESLLSKITKIREATIKDRKEKEEKDKKYKGQDDEDEKPVAEEDDSAVNFLPFVVIRHGQYEERTEEKDELTITKIKKESFVSKDKKKTLDKSKKKEEEINKITIVYDQQFNFGAVGDQTLPTKEKEEEKEVTIPSLIELELWGYDCRIRNYAQIGKAGLPLSLLRDLKDKPTNTRDRKPVTPSTPNKNKKDEEQEKENTNQDESLNHIKKIEKKQKYKGKFNQNDKKQTFLIEFISVGESAQGGIGQVEVEVELKGENQIETLKRKVVEKEIQERYENERRAKIEKEREERLQKEQEIKEKQLKEQKEKEEKLKLEKEKELEKQKEAQNETGEQKEPEPEPELSDYSTDNSLIFQDGIQDDDISTSSDEEDEEEYNQLFRTYKDGTTRESTMPSFSKKTLRKQQTLRLNEREENEFFVAVNKKQKISKTLKQKLDLLELKKILFSEEDKEQLAKYKQQRKDYRPQRRAEIEARIALLIEEAVQDISTEKAWEVEKLRRDAKELQKKLDKKQKKEKTDKDDEEDQEQKEEENELDEDQLFVIFFEESGSDNNNDYMTDKDIEEEEKKKETMNFSEKRQLIEQKRKEKKEWRKKEIEWLKREFDKEQAEVLLYLFKSIQFLINLFYFINQEQIEKEEEAREEAQKLAQAEKSEKEKEKELLPINEQHNLTLPIWDALKYLLLNTKIMDKKSRKRLEKEEEEKEKEGNQDPNQIQSEYPSSAKNEGDLKSSIVSLPEFVQLIKSKLYLPSPELSPFLVTRLLNQTGSKYSSIQPEQQQGETKSIAGSTRLSREFNLSQGLSVTQKTPLKSDKKETEKGEIPAEKQTSGSGKLQQKDKEIQSSNYPIHNASHKSTLAETGLLNGEVAQYRDPETRAFCSMLYPFVDLQQPIAYEDYEDEDYQQKQAAEEAKTKGIKSLPAKKDDQKNELSKTTQLRKLNSLFVNRKKRAWEANLAILYADDPECTFQPKISSKSNQIANRLFQKYEIDQLGPIDENQPDNNNVLNTPGVVQKELGSTDAQKGKQTDVTLKAGSRLYTQALQTIDKLAQLKVEENVREEFAHPYKPEFCPLSLRIAKESRYSKNQMEEKDYPMSIKKPDNSPNINLKTDKSPKTASTTSPVRNTPNAKTVERSKLSSSAKKVTIHTPTKPSTPAKRSTISTSTAPSGSPLSPSDKSRQTHEQIQASMQKYIGENVNDLTAQSPEQFKSVLIPDKEPKQGEEQVKEEVINDKDANDIEEFDDYSSSGDLEDEQSDIDDNQPLTKEQIEFLDEQKKKDQEREKRRSKRLKKSVNKDENLKEPIEEQTPNRQ</sequence>
<reference evidence="2 3" key="1">
    <citation type="submission" date="2019-03" db="EMBL/GenBank/DDBJ databases">
        <title>Single cell metagenomics reveals metabolic interactions within the superorganism composed of flagellate Streblomastix strix and complex community of Bacteroidetes bacteria on its surface.</title>
        <authorList>
            <person name="Treitli S.C."/>
            <person name="Kolisko M."/>
            <person name="Husnik F."/>
            <person name="Keeling P."/>
            <person name="Hampl V."/>
        </authorList>
    </citation>
    <scope>NUCLEOTIDE SEQUENCE [LARGE SCALE GENOMIC DNA]</scope>
    <source>
        <strain evidence="2">ST1C</strain>
    </source>
</reference>
<feature type="compositionally biased region" description="Acidic residues" evidence="1">
    <location>
        <begin position="317"/>
        <end position="326"/>
    </location>
</feature>
<feature type="compositionally biased region" description="Basic and acidic residues" evidence="1">
    <location>
        <begin position="530"/>
        <end position="549"/>
    </location>
</feature>
<organism evidence="2 3">
    <name type="scientific">Streblomastix strix</name>
    <dbReference type="NCBI Taxonomy" id="222440"/>
    <lineage>
        <taxon>Eukaryota</taxon>
        <taxon>Metamonada</taxon>
        <taxon>Preaxostyla</taxon>
        <taxon>Oxymonadida</taxon>
        <taxon>Streblomastigidae</taxon>
        <taxon>Streblomastix</taxon>
    </lineage>
</organism>
<feature type="region of interest" description="Disordered" evidence="1">
    <location>
        <begin position="292"/>
        <end position="461"/>
    </location>
</feature>
<feature type="compositionally biased region" description="Basic and acidic residues" evidence="1">
    <location>
        <begin position="648"/>
        <end position="661"/>
    </location>
</feature>
<feature type="compositionally biased region" description="Polar residues" evidence="1">
    <location>
        <begin position="1527"/>
        <end position="1541"/>
    </location>
</feature>
<feature type="compositionally biased region" description="Acidic residues" evidence="1">
    <location>
        <begin position="186"/>
        <end position="203"/>
    </location>
</feature>
<feature type="compositionally biased region" description="Polar residues" evidence="1">
    <location>
        <begin position="2247"/>
        <end position="2261"/>
    </location>
</feature>
<feature type="region of interest" description="Disordered" evidence="1">
    <location>
        <begin position="831"/>
        <end position="880"/>
    </location>
</feature>
<feature type="compositionally biased region" description="Acidic residues" evidence="1">
    <location>
        <begin position="1171"/>
        <end position="1181"/>
    </location>
</feature>
<dbReference type="EMBL" id="SNRW01001346">
    <property type="protein sequence ID" value="KAA6396763.1"/>
    <property type="molecule type" value="Genomic_DNA"/>
</dbReference>
<feature type="compositionally biased region" description="Basic and acidic residues" evidence="1">
    <location>
        <begin position="159"/>
        <end position="185"/>
    </location>
</feature>
<feature type="compositionally biased region" description="Polar residues" evidence="1">
    <location>
        <begin position="577"/>
        <end position="586"/>
    </location>
</feature>
<proteinExistence type="predicted"/>
<feature type="compositionally biased region" description="Acidic residues" evidence="1">
    <location>
        <begin position="562"/>
        <end position="574"/>
    </location>
</feature>
<feature type="region of interest" description="Disordered" evidence="1">
    <location>
        <begin position="1931"/>
        <end position="1972"/>
    </location>
</feature>
<feature type="compositionally biased region" description="Basic and acidic residues" evidence="1">
    <location>
        <begin position="214"/>
        <end position="276"/>
    </location>
</feature>
<feature type="compositionally biased region" description="Polar residues" evidence="1">
    <location>
        <begin position="2330"/>
        <end position="2339"/>
    </location>
</feature>
<comment type="caution">
    <text evidence="2">The sequence shown here is derived from an EMBL/GenBank/DDBJ whole genome shotgun (WGS) entry which is preliminary data.</text>
</comment>
<feature type="compositionally biased region" description="Polar residues" evidence="1">
    <location>
        <begin position="847"/>
        <end position="880"/>
    </location>
</feature>
<feature type="compositionally biased region" description="Basic and acidic residues" evidence="1">
    <location>
        <begin position="346"/>
        <end position="359"/>
    </location>
</feature>
<feature type="compositionally biased region" description="Basic and acidic residues" evidence="1">
    <location>
        <begin position="600"/>
        <end position="618"/>
    </location>
</feature>
<feature type="compositionally biased region" description="Basic and acidic residues" evidence="1">
    <location>
        <begin position="2217"/>
        <end position="2233"/>
    </location>
</feature>
<feature type="compositionally biased region" description="Basic and acidic residues" evidence="1">
    <location>
        <begin position="446"/>
        <end position="456"/>
    </location>
</feature>
<accession>A0A5J4WPY6</accession>
<feature type="compositionally biased region" description="Polar residues" evidence="1">
    <location>
        <begin position="662"/>
        <end position="678"/>
    </location>
</feature>
<feature type="compositionally biased region" description="Acidic residues" evidence="1">
    <location>
        <begin position="1658"/>
        <end position="1672"/>
    </location>
</feature>
<feature type="compositionally biased region" description="Low complexity" evidence="1">
    <location>
        <begin position="118"/>
        <end position="128"/>
    </location>
</feature>
<feature type="compositionally biased region" description="Basic residues" evidence="1">
    <location>
        <begin position="1046"/>
        <end position="1061"/>
    </location>
</feature>
<feature type="compositionally biased region" description="Polar residues" evidence="1">
    <location>
        <begin position="1931"/>
        <end position="1943"/>
    </location>
</feature>
<feature type="region of interest" description="Disordered" evidence="1">
    <location>
        <begin position="1419"/>
        <end position="1541"/>
    </location>
</feature>
<evidence type="ECO:0000256" key="1">
    <source>
        <dbReference type="SAM" id="MobiDB-lite"/>
    </source>
</evidence>
<feature type="region of interest" description="Disordered" evidence="1">
    <location>
        <begin position="1307"/>
        <end position="1347"/>
    </location>
</feature>
<feature type="region of interest" description="Disordered" evidence="1">
    <location>
        <begin position="521"/>
        <end position="687"/>
    </location>
</feature>
<feature type="compositionally biased region" description="Polar residues" evidence="1">
    <location>
        <begin position="2269"/>
        <end position="2307"/>
    </location>
</feature>
<protein>
    <submittedName>
        <fullName evidence="2">Uncharacterized protein</fullName>
    </submittedName>
</protein>
<feature type="region of interest" description="Disordered" evidence="1">
    <location>
        <begin position="2033"/>
        <end position="2066"/>
    </location>
</feature>
<feature type="compositionally biased region" description="Basic residues" evidence="1">
    <location>
        <begin position="397"/>
        <end position="406"/>
    </location>
</feature>
<feature type="compositionally biased region" description="Basic and acidic residues" evidence="1">
    <location>
        <begin position="1"/>
        <end position="24"/>
    </location>
</feature>
<feature type="region of interest" description="Disordered" evidence="1">
    <location>
        <begin position="1776"/>
        <end position="1795"/>
    </location>
</feature>
<feature type="region of interest" description="Disordered" evidence="1">
    <location>
        <begin position="1026"/>
        <end position="1111"/>
    </location>
</feature>
<feature type="compositionally biased region" description="Basic and acidic residues" evidence="1">
    <location>
        <begin position="1063"/>
        <end position="1111"/>
    </location>
</feature>
<feature type="compositionally biased region" description="Basic and acidic residues" evidence="1">
    <location>
        <begin position="366"/>
        <end position="377"/>
    </location>
</feature>
<feature type="region of interest" description="Disordered" evidence="1">
    <location>
        <begin position="1"/>
        <end position="276"/>
    </location>
</feature>
<feature type="compositionally biased region" description="Basic and acidic residues" evidence="1">
    <location>
        <begin position="2346"/>
        <end position="2368"/>
    </location>
</feature>
<feature type="compositionally biased region" description="Acidic residues" evidence="1">
    <location>
        <begin position="1497"/>
        <end position="1514"/>
    </location>
</feature>
<feature type="region of interest" description="Disordered" evidence="1">
    <location>
        <begin position="1153"/>
        <end position="1181"/>
    </location>
</feature>
<feature type="compositionally biased region" description="Basic and acidic residues" evidence="1">
    <location>
        <begin position="1327"/>
        <end position="1338"/>
    </location>
</feature>